<evidence type="ECO:0000313" key="3">
    <source>
        <dbReference type="EMBL" id="KAL3342636.1"/>
    </source>
</evidence>
<dbReference type="EMBL" id="JBJKTR010000015">
    <property type="protein sequence ID" value="KAL3342636.1"/>
    <property type="molecule type" value="Genomic_DNA"/>
</dbReference>
<protein>
    <submittedName>
        <fullName evidence="3">Uncharacterized protein</fullName>
    </submittedName>
</protein>
<keyword evidence="2" id="KW-0812">Transmembrane</keyword>
<feature type="region of interest" description="Disordered" evidence="1">
    <location>
        <begin position="97"/>
        <end position="118"/>
    </location>
</feature>
<comment type="caution">
    <text evidence="3">The sequence shown here is derived from an EMBL/GenBank/DDBJ whole genome shotgun (WGS) entry which is preliminary data.</text>
</comment>
<name>A0ABD2SFM2_9SOLN</name>
<sequence length="118" mass="13262">DIKILGSSYKRTVPLAVFFSCSQIYLFPVIKQMEKKVSFLSLLLLIFVGFSLLISTIAVPSSRSLKTITENQDSHNKVVLMDELKKRELLVERDDYAGTGANNHHDPKPPGAQWSNLN</sequence>
<dbReference type="AlphaFoldDB" id="A0ABD2SFM2"/>
<accession>A0ABD2SFM2</accession>
<evidence type="ECO:0000256" key="1">
    <source>
        <dbReference type="SAM" id="MobiDB-lite"/>
    </source>
</evidence>
<gene>
    <name evidence="3" type="ORF">AABB24_026588</name>
</gene>
<dbReference type="Proteomes" id="UP001627284">
    <property type="component" value="Unassembled WGS sequence"/>
</dbReference>
<keyword evidence="2" id="KW-1133">Transmembrane helix</keyword>
<feature type="non-terminal residue" evidence="3">
    <location>
        <position position="1"/>
    </location>
</feature>
<proteinExistence type="predicted"/>
<feature type="transmembrane region" description="Helical" evidence="2">
    <location>
        <begin position="37"/>
        <end position="59"/>
    </location>
</feature>
<keyword evidence="2" id="KW-0472">Membrane</keyword>
<evidence type="ECO:0000313" key="4">
    <source>
        <dbReference type="Proteomes" id="UP001627284"/>
    </source>
</evidence>
<dbReference type="PANTHER" id="PTHR33474">
    <property type="entry name" value="TRANSMEMBRANE PROTEIN"/>
    <property type="match status" value="1"/>
</dbReference>
<keyword evidence="4" id="KW-1185">Reference proteome</keyword>
<reference evidence="3 4" key="1">
    <citation type="submission" date="2024-05" db="EMBL/GenBank/DDBJ databases">
        <title>De novo assembly of an allotetraploid wild potato.</title>
        <authorList>
            <person name="Hosaka A.J."/>
        </authorList>
    </citation>
    <scope>NUCLEOTIDE SEQUENCE [LARGE SCALE GENOMIC DNA]</scope>
    <source>
        <tissue evidence="3">Young leaves</tissue>
    </source>
</reference>
<dbReference type="PANTHER" id="PTHR33474:SF28">
    <property type="entry name" value="OS01G0815400 PROTEIN"/>
    <property type="match status" value="1"/>
</dbReference>
<feature type="transmembrane region" description="Helical" evidence="2">
    <location>
        <begin position="12"/>
        <end position="30"/>
    </location>
</feature>
<organism evidence="3 4">
    <name type="scientific">Solanum stoloniferum</name>
    <dbReference type="NCBI Taxonomy" id="62892"/>
    <lineage>
        <taxon>Eukaryota</taxon>
        <taxon>Viridiplantae</taxon>
        <taxon>Streptophyta</taxon>
        <taxon>Embryophyta</taxon>
        <taxon>Tracheophyta</taxon>
        <taxon>Spermatophyta</taxon>
        <taxon>Magnoliopsida</taxon>
        <taxon>eudicotyledons</taxon>
        <taxon>Gunneridae</taxon>
        <taxon>Pentapetalae</taxon>
        <taxon>asterids</taxon>
        <taxon>lamiids</taxon>
        <taxon>Solanales</taxon>
        <taxon>Solanaceae</taxon>
        <taxon>Solanoideae</taxon>
        <taxon>Solaneae</taxon>
        <taxon>Solanum</taxon>
    </lineage>
</organism>
<evidence type="ECO:0000256" key="2">
    <source>
        <dbReference type="SAM" id="Phobius"/>
    </source>
</evidence>